<comment type="similarity">
    <text evidence="1">Belongs to the AB hydrolase superfamily. AB hydrolase 2 family.</text>
</comment>
<dbReference type="InterPro" id="IPR050565">
    <property type="entry name" value="LYPA1-2/EST-like"/>
</dbReference>
<dbReference type="EMBL" id="MU006561">
    <property type="protein sequence ID" value="KAF2751822.1"/>
    <property type="molecule type" value="Genomic_DNA"/>
</dbReference>
<dbReference type="InterPro" id="IPR003140">
    <property type="entry name" value="PLipase/COase/thioEstase"/>
</dbReference>
<dbReference type="GO" id="GO:0052689">
    <property type="term" value="F:carboxylic ester hydrolase activity"/>
    <property type="evidence" value="ECO:0007669"/>
    <property type="project" value="TreeGrafter"/>
</dbReference>
<keyword evidence="5" id="KW-1185">Reference proteome</keyword>
<evidence type="ECO:0000256" key="2">
    <source>
        <dbReference type="SAM" id="MobiDB-lite"/>
    </source>
</evidence>
<proteinExistence type="inferred from homology"/>
<accession>A0A6A6VMI4</accession>
<evidence type="ECO:0000313" key="4">
    <source>
        <dbReference type="EMBL" id="KAF2751822.1"/>
    </source>
</evidence>
<dbReference type="GO" id="GO:0005737">
    <property type="term" value="C:cytoplasm"/>
    <property type="evidence" value="ECO:0007669"/>
    <property type="project" value="TreeGrafter"/>
</dbReference>
<reference evidence="4" key="1">
    <citation type="journal article" date="2020" name="Stud. Mycol.">
        <title>101 Dothideomycetes genomes: a test case for predicting lifestyles and emergence of pathogens.</title>
        <authorList>
            <person name="Haridas S."/>
            <person name="Albert R."/>
            <person name="Binder M."/>
            <person name="Bloem J."/>
            <person name="Labutti K."/>
            <person name="Salamov A."/>
            <person name="Andreopoulos B."/>
            <person name="Baker S."/>
            <person name="Barry K."/>
            <person name="Bills G."/>
            <person name="Bluhm B."/>
            <person name="Cannon C."/>
            <person name="Castanera R."/>
            <person name="Culley D."/>
            <person name="Daum C."/>
            <person name="Ezra D."/>
            <person name="Gonzalez J."/>
            <person name="Henrissat B."/>
            <person name="Kuo A."/>
            <person name="Liang C."/>
            <person name="Lipzen A."/>
            <person name="Lutzoni F."/>
            <person name="Magnuson J."/>
            <person name="Mondo S."/>
            <person name="Nolan M."/>
            <person name="Ohm R."/>
            <person name="Pangilinan J."/>
            <person name="Park H.-J."/>
            <person name="Ramirez L."/>
            <person name="Alfaro M."/>
            <person name="Sun H."/>
            <person name="Tritt A."/>
            <person name="Yoshinaga Y."/>
            <person name="Zwiers L.-H."/>
            <person name="Turgeon B."/>
            <person name="Goodwin S."/>
            <person name="Spatafora J."/>
            <person name="Crous P."/>
            <person name="Grigoriev I."/>
        </authorList>
    </citation>
    <scope>NUCLEOTIDE SEQUENCE</scope>
    <source>
        <strain evidence="4">CBS 119925</strain>
    </source>
</reference>
<dbReference type="Gene3D" id="3.40.50.1820">
    <property type="entry name" value="alpha/beta hydrolase"/>
    <property type="match status" value="1"/>
</dbReference>
<dbReference type="Proteomes" id="UP000799440">
    <property type="component" value="Unassembled WGS sequence"/>
</dbReference>
<dbReference type="PANTHER" id="PTHR10655:SF64">
    <property type="entry name" value="PHOSPHOLIPASE_CARBOXYLESTERASE_THIOESTERASE DOMAIN-CONTAINING PROTEIN"/>
    <property type="match status" value="1"/>
</dbReference>
<dbReference type="SUPFAM" id="SSF53474">
    <property type="entry name" value="alpha/beta-Hydrolases"/>
    <property type="match status" value="1"/>
</dbReference>
<sequence length="321" mass="36074">MHFLRVVPESSTEFTSPACAPRSLQIPHSLSHKTTLILLHGRGSSAQKFAEPLLTHPVSPLASTSSRIFRDHFPLTKFLFLTASLRRTFIFKRSFTHQWFDNWSLTEPELKQHIQVQGLRETSAYLHGILQREIELVGEKNVVLMGLSQGCAASLVSTLLWKGEAFGGVVGMCGYLPFRKGMLEEVEGERNHVEDDDEEDNLFGKEEEGPHSGRSDIDRAAEWLREELQADSQADEHGKSAVMLSIPVFMGHGREDEKVPCDIGKMAADFLRGLSVNVEWREYDGLGHWYSEDMLSDVVSFLKGLDGWSSVVDVESQSTNR</sequence>
<dbReference type="Pfam" id="PF02230">
    <property type="entry name" value="Abhydrolase_2"/>
    <property type="match status" value="2"/>
</dbReference>
<evidence type="ECO:0000259" key="3">
    <source>
        <dbReference type="Pfam" id="PF02230"/>
    </source>
</evidence>
<feature type="domain" description="Phospholipase/carboxylesterase/thioesterase" evidence="3">
    <location>
        <begin position="239"/>
        <end position="303"/>
    </location>
</feature>
<dbReference type="PANTHER" id="PTHR10655">
    <property type="entry name" value="LYSOPHOSPHOLIPASE-RELATED"/>
    <property type="match status" value="1"/>
</dbReference>
<name>A0A6A6VMI4_9PLEO</name>
<feature type="domain" description="Phospholipase/carboxylesterase/thioesterase" evidence="3">
    <location>
        <begin position="30"/>
        <end position="181"/>
    </location>
</feature>
<evidence type="ECO:0000256" key="1">
    <source>
        <dbReference type="ARBA" id="ARBA00006499"/>
    </source>
</evidence>
<gene>
    <name evidence="4" type="ORF">M011DRAFT_522757</name>
</gene>
<feature type="region of interest" description="Disordered" evidence="2">
    <location>
        <begin position="189"/>
        <end position="215"/>
    </location>
</feature>
<feature type="compositionally biased region" description="Basic and acidic residues" evidence="2">
    <location>
        <begin position="202"/>
        <end position="215"/>
    </location>
</feature>
<dbReference type="OrthoDB" id="2418081at2759"/>
<dbReference type="AlphaFoldDB" id="A0A6A6VMI4"/>
<dbReference type="InterPro" id="IPR029058">
    <property type="entry name" value="AB_hydrolase_fold"/>
</dbReference>
<evidence type="ECO:0000313" key="5">
    <source>
        <dbReference type="Proteomes" id="UP000799440"/>
    </source>
</evidence>
<protein>
    <submittedName>
        <fullName evidence="4">Phospholipase/carboxylesterase family protein-like protein</fullName>
    </submittedName>
</protein>
<organism evidence="4 5">
    <name type="scientific">Sporormia fimetaria CBS 119925</name>
    <dbReference type="NCBI Taxonomy" id="1340428"/>
    <lineage>
        <taxon>Eukaryota</taxon>
        <taxon>Fungi</taxon>
        <taxon>Dikarya</taxon>
        <taxon>Ascomycota</taxon>
        <taxon>Pezizomycotina</taxon>
        <taxon>Dothideomycetes</taxon>
        <taxon>Pleosporomycetidae</taxon>
        <taxon>Pleosporales</taxon>
        <taxon>Sporormiaceae</taxon>
        <taxon>Sporormia</taxon>
    </lineage>
</organism>
<dbReference type="GO" id="GO:0008474">
    <property type="term" value="F:palmitoyl-(protein) hydrolase activity"/>
    <property type="evidence" value="ECO:0007669"/>
    <property type="project" value="TreeGrafter"/>
</dbReference>